<gene>
    <name evidence="2" type="ORF">MGAL_10B084419</name>
</gene>
<evidence type="ECO:0000313" key="2">
    <source>
        <dbReference type="EMBL" id="VDI00479.1"/>
    </source>
</evidence>
<feature type="region of interest" description="Disordered" evidence="1">
    <location>
        <begin position="1"/>
        <end position="23"/>
    </location>
</feature>
<accession>A0A8B6C5M2</accession>
<organism evidence="2 3">
    <name type="scientific">Mytilus galloprovincialis</name>
    <name type="common">Mediterranean mussel</name>
    <dbReference type="NCBI Taxonomy" id="29158"/>
    <lineage>
        <taxon>Eukaryota</taxon>
        <taxon>Metazoa</taxon>
        <taxon>Spiralia</taxon>
        <taxon>Lophotrochozoa</taxon>
        <taxon>Mollusca</taxon>
        <taxon>Bivalvia</taxon>
        <taxon>Autobranchia</taxon>
        <taxon>Pteriomorphia</taxon>
        <taxon>Mytilida</taxon>
        <taxon>Mytiloidea</taxon>
        <taxon>Mytilidae</taxon>
        <taxon>Mytilinae</taxon>
        <taxon>Mytilus</taxon>
    </lineage>
</organism>
<comment type="caution">
    <text evidence="2">The sequence shown here is derived from an EMBL/GenBank/DDBJ whole genome shotgun (WGS) entry which is preliminary data.</text>
</comment>
<reference evidence="2" key="1">
    <citation type="submission" date="2018-11" db="EMBL/GenBank/DDBJ databases">
        <authorList>
            <person name="Alioto T."/>
            <person name="Alioto T."/>
        </authorList>
    </citation>
    <scope>NUCLEOTIDE SEQUENCE</scope>
</reference>
<proteinExistence type="predicted"/>
<protein>
    <submittedName>
        <fullName evidence="2">Uncharacterized protein</fullName>
    </submittedName>
</protein>
<evidence type="ECO:0000256" key="1">
    <source>
        <dbReference type="SAM" id="MobiDB-lite"/>
    </source>
</evidence>
<name>A0A8B6C5M2_MYTGA</name>
<dbReference type="AlphaFoldDB" id="A0A8B6C5M2"/>
<evidence type="ECO:0000313" key="3">
    <source>
        <dbReference type="Proteomes" id="UP000596742"/>
    </source>
</evidence>
<feature type="compositionally biased region" description="Polar residues" evidence="1">
    <location>
        <begin position="1"/>
        <end position="14"/>
    </location>
</feature>
<dbReference type="Proteomes" id="UP000596742">
    <property type="component" value="Unassembled WGS sequence"/>
</dbReference>
<keyword evidence="3" id="KW-1185">Reference proteome</keyword>
<feature type="non-terminal residue" evidence="2">
    <location>
        <position position="50"/>
    </location>
</feature>
<dbReference type="EMBL" id="UYJE01001235">
    <property type="protein sequence ID" value="VDI00479.1"/>
    <property type="molecule type" value="Genomic_DNA"/>
</dbReference>
<sequence>MADNVIDSNKQQNAHGIKKSQRKEAYTIDFGNDNKSSLQDSFLKFKKAKQ</sequence>